<accession>A0A2P2EAR7</accession>
<name>A0A2P2EAR7_9PROT</name>
<sequence length="266" mass="29998">MASDDVLEAALRGAGENETSFSVDLDGFEGPLHVLLRLARDQKVDLRRLSILKLAEQYLEFVAAARSARIDLAADYLVMASWLAFLKSRLLLPRKERPAGEEPVEDIAAHLAWRLARLDAMRAAADELYQRPQQDLDFFTRGAPEETAVTEIPLWEATMLDLLRAYADQRVRGVEPKHEVKAWPVYSLDEARKRLERLMGQARDWEPLGRFAPPPTSFAKEPPSAASRYASLLSASLELSKQGKLEVRQLEHYAPLYVKANSETMV</sequence>
<dbReference type="Gene3D" id="6.10.250.2410">
    <property type="match status" value="1"/>
</dbReference>
<organism evidence="2 3">
    <name type="scientific">Candidatus Phycosocius bacilliformis</name>
    <dbReference type="NCBI Taxonomy" id="1445552"/>
    <lineage>
        <taxon>Bacteria</taxon>
        <taxon>Pseudomonadati</taxon>
        <taxon>Pseudomonadota</taxon>
        <taxon>Alphaproteobacteria</taxon>
        <taxon>Caulobacterales</taxon>
        <taxon>Caulobacterales incertae sedis</taxon>
        <taxon>Candidatus Phycosocius</taxon>
    </lineage>
</organism>
<dbReference type="PANTHER" id="PTHR33969">
    <property type="entry name" value="SEGREGATION AND CONDENSATION PROTEIN A"/>
    <property type="match status" value="1"/>
</dbReference>
<evidence type="ECO:0000256" key="1">
    <source>
        <dbReference type="ARBA" id="ARBA00044777"/>
    </source>
</evidence>
<evidence type="ECO:0000313" key="2">
    <source>
        <dbReference type="EMBL" id="GBF58129.1"/>
    </source>
</evidence>
<dbReference type="RefSeq" id="WP_108984998.1">
    <property type="nucleotide sequence ID" value="NZ_BFBR01000005.1"/>
</dbReference>
<gene>
    <name evidence="2" type="primary">scpA_1</name>
    <name evidence="2" type="ORF">PbB2_01800</name>
</gene>
<dbReference type="InterPro" id="IPR003768">
    <property type="entry name" value="ScpA"/>
</dbReference>
<protein>
    <recommendedName>
        <fullName evidence="1">Segregation and condensation protein A</fullName>
    </recommendedName>
</protein>
<dbReference type="PANTHER" id="PTHR33969:SF2">
    <property type="entry name" value="SEGREGATION AND CONDENSATION PROTEIN A"/>
    <property type="match status" value="1"/>
</dbReference>
<proteinExistence type="predicted"/>
<keyword evidence="3" id="KW-1185">Reference proteome</keyword>
<evidence type="ECO:0000313" key="3">
    <source>
        <dbReference type="Proteomes" id="UP000245086"/>
    </source>
</evidence>
<dbReference type="Proteomes" id="UP000245086">
    <property type="component" value="Unassembled WGS sequence"/>
</dbReference>
<reference evidence="2 3" key="1">
    <citation type="journal article" date="2018" name="Genome Announc.">
        <title>Draft Genome Sequence of "Candidatus Phycosocius bacilliformis," an Alphaproteobacterial Ectosymbiont of the Hydrocarbon-Producing Green Alga Botryococcus braunii.</title>
        <authorList>
            <person name="Tanabe Y."/>
            <person name="Yamaguchi H."/>
            <person name="Watanabe M.M."/>
        </authorList>
    </citation>
    <scope>NUCLEOTIDE SEQUENCE [LARGE SCALE GENOMIC DNA]</scope>
    <source>
        <strain evidence="2 3">BOTRYCO-2</strain>
    </source>
</reference>
<dbReference type="AlphaFoldDB" id="A0A2P2EAR7"/>
<dbReference type="OrthoDB" id="9793741at2"/>
<dbReference type="Pfam" id="PF02616">
    <property type="entry name" value="SMC_ScpA"/>
    <property type="match status" value="1"/>
</dbReference>
<dbReference type="EMBL" id="BFBR01000005">
    <property type="protein sequence ID" value="GBF58129.1"/>
    <property type="molecule type" value="Genomic_DNA"/>
</dbReference>
<comment type="caution">
    <text evidence="2">The sequence shown here is derived from an EMBL/GenBank/DDBJ whole genome shotgun (WGS) entry which is preliminary data.</text>
</comment>